<sequence>MTCIGSGIEIGDNLVHCDEECIGLEDSLDDGVQVVGNEVSLGNNLAEISVMKLNCVIEGETSNTDIDLQYEDNRIEGDDFMVRNENKGDGYGNDFMVQEDNRHGYNDDRKSDETTKLMATEIRRDNEIVELYDSEELFYVSEKISSMDCDDMFLADNDYA</sequence>
<dbReference type="EMBL" id="JXTB01000012">
    <property type="protein sequence ID" value="PON77701.1"/>
    <property type="molecule type" value="Genomic_DNA"/>
</dbReference>
<dbReference type="Proteomes" id="UP000237105">
    <property type="component" value="Unassembled WGS sequence"/>
</dbReference>
<proteinExistence type="predicted"/>
<dbReference type="AlphaFoldDB" id="A0A2P5DWP2"/>
<accession>A0A2P5DWP2</accession>
<reference evidence="2" key="1">
    <citation type="submission" date="2016-06" db="EMBL/GenBank/DDBJ databases">
        <title>Parallel loss of symbiosis genes in relatives of nitrogen-fixing non-legume Parasponia.</title>
        <authorList>
            <person name="Van Velzen R."/>
            <person name="Holmer R."/>
            <person name="Bu F."/>
            <person name="Rutten L."/>
            <person name="Van Zeijl A."/>
            <person name="Liu W."/>
            <person name="Santuari L."/>
            <person name="Cao Q."/>
            <person name="Sharma T."/>
            <person name="Shen D."/>
            <person name="Roswanjaya Y."/>
            <person name="Wardhani T."/>
            <person name="Kalhor M.S."/>
            <person name="Jansen J."/>
            <person name="Van den Hoogen J."/>
            <person name="Gungor B."/>
            <person name="Hartog M."/>
            <person name="Hontelez J."/>
            <person name="Verver J."/>
            <person name="Yang W.-C."/>
            <person name="Schijlen E."/>
            <person name="Repin R."/>
            <person name="Schilthuizen M."/>
            <person name="Schranz E."/>
            <person name="Heidstra R."/>
            <person name="Miyata K."/>
            <person name="Fedorova E."/>
            <person name="Kohlen W."/>
            <person name="Bisseling T."/>
            <person name="Smit S."/>
            <person name="Geurts R."/>
        </authorList>
    </citation>
    <scope>NUCLEOTIDE SEQUENCE [LARGE SCALE GENOMIC DNA]</scope>
    <source>
        <strain evidence="2">cv. WU1-14</strain>
    </source>
</reference>
<evidence type="ECO:0000313" key="1">
    <source>
        <dbReference type="EMBL" id="PON77701.1"/>
    </source>
</evidence>
<gene>
    <name evidence="1" type="ORF">PanWU01x14_024570</name>
</gene>
<evidence type="ECO:0000313" key="2">
    <source>
        <dbReference type="Proteomes" id="UP000237105"/>
    </source>
</evidence>
<name>A0A2P5DWP2_PARAD</name>
<protein>
    <submittedName>
        <fullName evidence="1">Uncharacterized protein</fullName>
    </submittedName>
</protein>
<organism evidence="1 2">
    <name type="scientific">Parasponia andersonii</name>
    <name type="common">Sponia andersonii</name>
    <dbReference type="NCBI Taxonomy" id="3476"/>
    <lineage>
        <taxon>Eukaryota</taxon>
        <taxon>Viridiplantae</taxon>
        <taxon>Streptophyta</taxon>
        <taxon>Embryophyta</taxon>
        <taxon>Tracheophyta</taxon>
        <taxon>Spermatophyta</taxon>
        <taxon>Magnoliopsida</taxon>
        <taxon>eudicotyledons</taxon>
        <taxon>Gunneridae</taxon>
        <taxon>Pentapetalae</taxon>
        <taxon>rosids</taxon>
        <taxon>fabids</taxon>
        <taxon>Rosales</taxon>
        <taxon>Cannabaceae</taxon>
        <taxon>Parasponia</taxon>
    </lineage>
</organism>
<dbReference type="OrthoDB" id="10435785at2759"/>
<comment type="caution">
    <text evidence="1">The sequence shown here is derived from an EMBL/GenBank/DDBJ whole genome shotgun (WGS) entry which is preliminary data.</text>
</comment>
<keyword evidence="2" id="KW-1185">Reference proteome</keyword>